<dbReference type="AlphaFoldDB" id="A0A2A5T780"/>
<gene>
    <name evidence="1" type="ORF">BTN49_0326</name>
</gene>
<keyword evidence="2" id="KW-1185">Reference proteome</keyword>
<name>A0A2A5T780_9GAMM</name>
<dbReference type="Proteomes" id="UP000219020">
    <property type="component" value="Plasmid pMJ1"/>
</dbReference>
<sequence length="39" mass="4437">MALRNSLILQMKRPCLAILKRILPSGLATNIFYGDKDVY</sequence>
<evidence type="ECO:0000313" key="1">
    <source>
        <dbReference type="EMBL" id="PCS23960.1"/>
    </source>
</evidence>
<dbReference type="EMBL" id="NBYY01000008">
    <property type="protein sequence ID" value="PCS23960.1"/>
    <property type="molecule type" value="Genomic_DNA"/>
</dbReference>
<reference evidence="2" key="1">
    <citation type="submission" date="2017-04" db="EMBL/GenBank/DDBJ databases">
        <title>Genome evolution of the luminous symbionts of deep sea anglerfish.</title>
        <authorList>
            <person name="Hendry T.A."/>
        </authorList>
    </citation>
    <scope>NUCLEOTIDE SEQUENCE [LARGE SCALE GENOMIC DNA]</scope>
    <source>
        <plasmid evidence="2">pmj1</plasmid>
    </source>
</reference>
<keyword evidence="1" id="KW-0614">Plasmid</keyword>
<proteinExistence type="predicted"/>
<accession>A0A2A5T780</accession>
<comment type="caution">
    <text evidence="1">The sequence shown here is derived from an EMBL/GenBank/DDBJ whole genome shotgun (WGS) entry which is preliminary data.</text>
</comment>
<evidence type="ECO:0000313" key="2">
    <source>
        <dbReference type="Proteomes" id="UP000219020"/>
    </source>
</evidence>
<organism evidence="1 2">
    <name type="scientific">Candidatus Enterovibrio escicola</name>
    <dbReference type="NCBI Taxonomy" id="1927127"/>
    <lineage>
        <taxon>Bacteria</taxon>
        <taxon>Pseudomonadati</taxon>
        <taxon>Pseudomonadota</taxon>
        <taxon>Gammaproteobacteria</taxon>
        <taxon>Vibrionales</taxon>
        <taxon>Vibrionaceae</taxon>
        <taxon>Enterovibrio</taxon>
    </lineage>
</organism>
<geneLocation type="plasmid" evidence="2">
    <name>pmj1</name>
</geneLocation>
<protein>
    <submittedName>
        <fullName evidence="1">Uncharacterized protein</fullName>
    </submittedName>
</protein>